<evidence type="ECO:0000313" key="5">
    <source>
        <dbReference type="Proteomes" id="UP000029995"/>
    </source>
</evidence>
<reference evidence="4 5" key="1">
    <citation type="submission" date="2014-01" db="EMBL/GenBank/DDBJ databases">
        <title>Genome sequence determination for a cystic fibrosis isolate, Inquilinus limosus.</title>
        <authorList>
            <person name="Pino M."/>
            <person name="Di Conza J."/>
            <person name="Gutkind G."/>
        </authorList>
    </citation>
    <scope>NUCLEOTIDE SEQUENCE [LARGE SCALE GENOMIC DNA]</scope>
    <source>
        <strain evidence="4 5">MP06</strain>
    </source>
</reference>
<name>A0A0A0D7E1_9PROT</name>
<sequence length="182" mass="20358">MATSLAEQFRLMARNNAWANSRLHAACLRLSPEEFAAPRTGFFPSLRRTLNHILVVDRAYLADLKGPGRRHGVDPIPYPDAIDLAAAQAETDRELVRFCDGLDEAGLDRVVAIDRRDGIAHRETVTAILSHLFQHQIHHRGQAHAMLSATRVAPPQLDEFFLASDAPRRDAELKRLGLELRS</sequence>
<organism evidence="4 5">
    <name type="scientific">Inquilinus limosus MP06</name>
    <dbReference type="NCBI Taxonomy" id="1398085"/>
    <lineage>
        <taxon>Bacteria</taxon>
        <taxon>Pseudomonadati</taxon>
        <taxon>Pseudomonadota</taxon>
        <taxon>Alphaproteobacteria</taxon>
        <taxon>Rhodospirillales</taxon>
        <taxon>Rhodospirillaceae</taxon>
        <taxon>Inquilinus</taxon>
    </lineage>
</organism>
<dbReference type="PANTHER" id="PTHR37302:SF1">
    <property type="entry name" value="PROTEIN DINB"/>
    <property type="match status" value="1"/>
</dbReference>
<dbReference type="SUPFAM" id="SSF109854">
    <property type="entry name" value="DinB/YfiT-like putative metalloenzymes"/>
    <property type="match status" value="1"/>
</dbReference>
<dbReference type="Pfam" id="PF05163">
    <property type="entry name" value="DinB"/>
    <property type="match status" value="1"/>
</dbReference>
<feature type="binding site" evidence="3">
    <location>
        <position position="52"/>
    </location>
    <ligand>
        <name>a divalent metal cation</name>
        <dbReference type="ChEBI" id="CHEBI:60240"/>
    </ligand>
</feature>
<feature type="binding site" evidence="3">
    <location>
        <position position="135"/>
    </location>
    <ligand>
        <name>a divalent metal cation</name>
        <dbReference type="ChEBI" id="CHEBI:60240"/>
    </ligand>
</feature>
<evidence type="ECO:0000256" key="2">
    <source>
        <dbReference type="ARBA" id="ARBA00022723"/>
    </source>
</evidence>
<dbReference type="Proteomes" id="UP000029995">
    <property type="component" value="Unassembled WGS sequence"/>
</dbReference>
<dbReference type="EMBL" id="JANX01000250">
    <property type="protein sequence ID" value="KGM32892.1"/>
    <property type="molecule type" value="Genomic_DNA"/>
</dbReference>
<comment type="caution">
    <text evidence="4">The sequence shown here is derived from an EMBL/GenBank/DDBJ whole genome shotgun (WGS) entry which is preliminary data.</text>
</comment>
<dbReference type="InterPro" id="IPR007837">
    <property type="entry name" value="DinB"/>
</dbReference>
<dbReference type="GO" id="GO:0046872">
    <property type="term" value="F:metal ion binding"/>
    <property type="evidence" value="ECO:0007669"/>
    <property type="project" value="UniProtKB-KW"/>
</dbReference>
<dbReference type="RefSeq" id="WP_034841342.1">
    <property type="nucleotide sequence ID" value="NZ_JANX01000250.1"/>
</dbReference>
<dbReference type="OrthoDB" id="9807509at2"/>
<feature type="binding site" evidence="3">
    <location>
        <position position="139"/>
    </location>
    <ligand>
        <name>a divalent metal cation</name>
        <dbReference type="ChEBI" id="CHEBI:60240"/>
    </ligand>
</feature>
<dbReference type="AlphaFoldDB" id="A0A0A0D7E1"/>
<dbReference type="Gene3D" id="1.20.120.450">
    <property type="entry name" value="dinb family like domain"/>
    <property type="match status" value="1"/>
</dbReference>
<keyword evidence="2 3" id="KW-0479">Metal-binding</keyword>
<dbReference type="InterPro" id="IPR034660">
    <property type="entry name" value="DinB/YfiT-like"/>
</dbReference>
<accession>A0A0A0D7E1</accession>
<evidence type="ECO:0000313" key="4">
    <source>
        <dbReference type="EMBL" id="KGM32892.1"/>
    </source>
</evidence>
<gene>
    <name evidence="4" type="ORF">P409_18815</name>
</gene>
<dbReference type="PANTHER" id="PTHR37302">
    <property type="entry name" value="SLR1116 PROTEIN"/>
    <property type="match status" value="1"/>
</dbReference>
<proteinExistence type="inferred from homology"/>
<evidence type="ECO:0000256" key="1">
    <source>
        <dbReference type="ARBA" id="ARBA00008635"/>
    </source>
</evidence>
<protein>
    <submittedName>
        <fullName evidence="4">Damage-inducible protein DinB</fullName>
    </submittedName>
</protein>
<evidence type="ECO:0000256" key="3">
    <source>
        <dbReference type="PIRSR" id="PIRSR607837-1"/>
    </source>
</evidence>
<comment type="similarity">
    <text evidence="1">Belongs to the DinB family.</text>
</comment>